<reference evidence="9" key="2">
    <citation type="journal article" date="2021" name="J Anim Sci Technol">
        <title>Complete genome sequence of Paenibacillus konkukensis sp. nov. SK3146 as a potential probiotic strain.</title>
        <authorList>
            <person name="Jung H.I."/>
            <person name="Park S."/>
            <person name="Niu K.M."/>
            <person name="Lee S.W."/>
            <person name="Kothari D."/>
            <person name="Yi K.J."/>
            <person name="Kim S.K."/>
        </authorList>
    </citation>
    <scope>NUCLEOTIDE SEQUENCE</scope>
    <source>
        <strain evidence="9">SK3146</strain>
    </source>
</reference>
<feature type="transmembrane region" description="Helical" evidence="7">
    <location>
        <begin position="130"/>
        <end position="150"/>
    </location>
</feature>
<name>A0ABY4RK24_9BACL</name>
<dbReference type="CDD" id="cd06261">
    <property type="entry name" value="TM_PBP2"/>
    <property type="match status" value="1"/>
</dbReference>
<gene>
    <name evidence="9" type="primary">yteP_30</name>
    <name evidence="9" type="ORF">SK3146_01642</name>
</gene>
<dbReference type="RefSeq" id="WP_249864621.1">
    <property type="nucleotide sequence ID" value="NZ_CP027059.1"/>
</dbReference>
<protein>
    <submittedName>
        <fullName evidence="9">Multiple-sugar transport system permease YteP</fullName>
    </submittedName>
</protein>
<dbReference type="InterPro" id="IPR000515">
    <property type="entry name" value="MetI-like"/>
</dbReference>
<evidence type="ECO:0000256" key="5">
    <source>
        <dbReference type="ARBA" id="ARBA00022989"/>
    </source>
</evidence>
<reference evidence="9" key="1">
    <citation type="submission" date="2018-02" db="EMBL/GenBank/DDBJ databases">
        <authorList>
            <person name="Kim S.-K."/>
            <person name="Jung H.-I."/>
            <person name="Lee S.-W."/>
        </authorList>
    </citation>
    <scope>NUCLEOTIDE SEQUENCE</scope>
    <source>
        <strain evidence="9">SK3146</strain>
    </source>
</reference>
<dbReference type="InterPro" id="IPR050809">
    <property type="entry name" value="UgpAE/MalFG_permease"/>
</dbReference>
<dbReference type="SUPFAM" id="SSF161098">
    <property type="entry name" value="MetI-like"/>
    <property type="match status" value="1"/>
</dbReference>
<dbReference type="PANTHER" id="PTHR43227:SF11">
    <property type="entry name" value="BLL4140 PROTEIN"/>
    <property type="match status" value="1"/>
</dbReference>
<dbReference type="PANTHER" id="PTHR43227">
    <property type="entry name" value="BLL4140 PROTEIN"/>
    <property type="match status" value="1"/>
</dbReference>
<feature type="domain" description="ABC transmembrane type-1" evidence="8">
    <location>
        <begin position="90"/>
        <end position="305"/>
    </location>
</feature>
<sequence length="318" mass="36790">MRASIQTTAGLKKRTGKLSACFIALNKYKYLYMLLLPGFVWYFIYKYLPMYGLIIAFKDFNFSKGIWNSPWVGLKHFEFLFSYPDFYRIVKNTILMNLYELIFSFPAPILLALLLNEIKSMAFKRSIQTVVYFPHFLSWVVFGGIVIQMLSPNDGWVNHLRGWFGLEPIHYMVMSDYFRPIVILSLILKESGWGAIIYLAALSGIDPEQYEAATIDGATRWQKLIYITLPGIRNTIVLLFILKIGTMLDFGFEQIYVLYNPSVYDVGDVLSTYIYRIGLQDARFSLTTAIGLFQSAIGFILIWTANRIARRYSDNALW</sequence>
<feature type="transmembrane region" description="Helical" evidence="7">
    <location>
        <begin position="181"/>
        <end position="203"/>
    </location>
</feature>
<keyword evidence="3" id="KW-1003">Cell membrane</keyword>
<evidence type="ECO:0000256" key="7">
    <source>
        <dbReference type="RuleBase" id="RU363032"/>
    </source>
</evidence>
<feature type="transmembrane region" description="Helical" evidence="7">
    <location>
        <begin position="224"/>
        <end position="242"/>
    </location>
</feature>
<keyword evidence="10" id="KW-1185">Reference proteome</keyword>
<proteinExistence type="inferred from homology"/>
<comment type="similarity">
    <text evidence="7">Belongs to the binding-protein-dependent transport system permease family.</text>
</comment>
<evidence type="ECO:0000313" key="10">
    <source>
        <dbReference type="Proteomes" id="UP001057134"/>
    </source>
</evidence>
<feature type="transmembrane region" description="Helical" evidence="7">
    <location>
        <begin position="30"/>
        <end position="48"/>
    </location>
</feature>
<keyword evidence="4 7" id="KW-0812">Transmembrane</keyword>
<feature type="transmembrane region" description="Helical" evidence="7">
    <location>
        <begin position="284"/>
        <end position="303"/>
    </location>
</feature>
<accession>A0ABY4RK24</accession>
<keyword evidence="2 7" id="KW-0813">Transport</keyword>
<evidence type="ECO:0000256" key="2">
    <source>
        <dbReference type="ARBA" id="ARBA00022448"/>
    </source>
</evidence>
<dbReference type="Gene3D" id="1.10.3720.10">
    <property type="entry name" value="MetI-like"/>
    <property type="match status" value="1"/>
</dbReference>
<dbReference type="EMBL" id="CP027059">
    <property type="protein sequence ID" value="UQZ82485.1"/>
    <property type="molecule type" value="Genomic_DNA"/>
</dbReference>
<keyword evidence="6 7" id="KW-0472">Membrane</keyword>
<evidence type="ECO:0000313" key="9">
    <source>
        <dbReference type="EMBL" id="UQZ82485.1"/>
    </source>
</evidence>
<dbReference type="Proteomes" id="UP001057134">
    <property type="component" value="Chromosome"/>
</dbReference>
<evidence type="ECO:0000259" key="8">
    <source>
        <dbReference type="PROSITE" id="PS50928"/>
    </source>
</evidence>
<evidence type="ECO:0000256" key="1">
    <source>
        <dbReference type="ARBA" id="ARBA00004651"/>
    </source>
</evidence>
<dbReference type="Pfam" id="PF00528">
    <property type="entry name" value="BPD_transp_1"/>
    <property type="match status" value="1"/>
</dbReference>
<keyword evidence="5 7" id="KW-1133">Transmembrane helix</keyword>
<comment type="subcellular location">
    <subcellularLocation>
        <location evidence="1 7">Cell membrane</location>
        <topology evidence="1 7">Multi-pass membrane protein</topology>
    </subcellularLocation>
</comment>
<dbReference type="InterPro" id="IPR035906">
    <property type="entry name" value="MetI-like_sf"/>
</dbReference>
<evidence type="ECO:0000256" key="6">
    <source>
        <dbReference type="ARBA" id="ARBA00023136"/>
    </source>
</evidence>
<organism evidence="9 10">
    <name type="scientific">Paenibacillus konkukensis</name>
    <dbReference type="NCBI Taxonomy" id="2020716"/>
    <lineage>
        <taxon>Bacteria</taxon>
        <taxon>Bacillati</taxon>
        <taxon>Bacillota</taxon>
        <taxon>Bacilli</taxon>
        <taxon>Bacillales</taxon>
        <taxon>Paenibacillaceae</taxon>
        <taxon>Paenibacillus</taxon>
    </lineage>
</organism>
<evidence type="ECO:0000256" key="4">
    <source>
        <dbReference type="ARBA" id="ARBA00022692"/>
    </source>
</evidence>
<dbReference type="PROSITE" id="PS50928">
    <property type="entry name" value="ABC_TM1"/>
    <property type="match status" value="1"/>
</dbReference>
<evidence type="ECO:0000256" key="3">
    <source>
        <dbReference type="ARBA" id="ARBA00022475"/>
    </source>
</evidence>
<feature type="transmembrane region" description="Helical" evidence="7">
    <location>
        <begin position="98"/>
        <end position="118"/>
    </location>
</feature>